<gene>
    <name evidence="6" type="ORF">HPB51_021337</name>
</gene>
<dbReference type="PANTHER" id="PTHR46698">
    <property type="entry name" value="CROSSVEINLESS 2"/>
    <property type="match status" value="1"/>
</dbReference>
<dbReference type="AlphaFoldDB" id="A0A9J6F8T3"/>
<dbReference type="PANTHER" id="PTHR46698:SF3">
    <property type="entry name" value="TENECTIN ISOFORM 1-RELATED"/>
    <property type="match status" value="1"/>
</dbReference>
<accession>A0A9J6F8T3</accession>
<dbReference type="PROSITE" id="PS50184">
    <property type="entry name" value="VWFC_2"/>
    <property type="match status" value="1"/>
</dbReference>
<evidence type="ECO:0000256" key="4">
    <source>
        <dbReference type="SAM" id="MobiDB-lite"/>
    </source>
</evidence>
<dbReference type="InterPro" id="IPR052424">
    <property type="entry name" value="Kielin_Chordin-BMP_Reg"/>
</dbReference>
<evidence type="ECO:0000256" key="2">
    <source>
        <dbReference type="ARBA" id="ARBA00022525"/>
    </source>
</evidence>
<evidence type="ECO:0000256" key="1">
    <source>
        <dbReference type="ARBA" id="ARBA00004613"/>
    </source>
</evidence>
<dbReference type="SMART" id="SM00214">
    <property type="entry name" value="VWC"/>
    <property type="match status" value="2"/>
</dbReference>
<dbReference type="GO" id="GO:0005576">
    <property type="term" value="C:extracellular region"/>
    <property type="evidence" value="ECO:0007669"/>
    <property type="project" value="UniProtKB-SubCell"/>
</dbReference>
<feature type="region of interest" description="Disordered" evidence="4">
    <location>
        <begin position="349"/>
        <end position="414"/>
    </location>
</feature>
<feature type="region of interest" description="Disordered" evidence="4">
    <location>
        <begin position="1"/>
        <end position="34"/>
    </location>
</feature>
<keyword evidence="3" id="KW-0732">Signal</keyword>
<feature type="domain" description="VWFC" evidence="5">
    <location>
        <begin position="55"/>
        <end position="119"/>
    </location>
</feature>
<dbReference type="SUPFAM" id="SSF57603">
    <property type="entry name" value="FnI-like domain"/>
    <property type="match status" value="2"/>
</dbReference>
<feature type="compositionally biased region" description="Polar residues" evidence="4">
    <location>
        <begin position="634"/>
        <end position="649"/>
    </location>
</feature>
<feature type="region of interest" description="Disordered" evidence="4">
    <location>
        <begin position="684"/>
        <end position="704"/>
    </location>
</feature>
<dbReference type="EMBL" id="JABSTU010000001">
    <property type="protein sequence ID" value="KAH8042253.1"/>
    <property type="molecule type" value="Genomic_DNA"/>
</dbReference>
<reference evidence="6" key="2">
    <citation type="submission" date="2021-09" db="EMBL/GenBank/DDBJ databases">
        <authorList>
            <person name="Jia N."/>
            <person name="Wang J."/>
            <person name="Shi W."/>
            <person name="Du L."/>
            <person name="Sun Y."/>
            <person name="Zhan W."/>
            <person name="Jiang J."/>
            <person name="Wang Q."/>
            <person name="Zhang B."/>
            <person name="Ji P."/>
            <person name="Sakyi L.B."/>
            <person name="Cui X."/>
            <person name="Yuan T."/>
            <person name="Jiang B."/>
            <person name="Yang W."/>
            <person name="Lam T.T.-Y."/>
            <person name="Chang Q."/>
            <person name="Ding S."/>
            <person name="Wang X."/>
            <person name="Zhu J."/>
            <person name="Ruan X."/>
            <person name="Zhao L."/>
            <person name="Wei J."/>
            <person name="Que T."/>
            <person name="Du C."/>
            <person name="Cheng J."/>
            <person name="Dai P."/>
            <person name="Han X."/>
            <person name="Huang E."/>
            <person name="Gao Y."/>
            <person name="Liu J."/>
            <person name="Shao H."/>
            <person name="Ye R."/>
            <person name="Li L."/>
            <person name="Wei W."/>
            <person name="Wang X."/>
            <person name="Wang C."/>
            <person name="Huo Q."/>
            <person name="Li W."/>
            <person name="Guo W."/>
            <person name="Chen H."/>
            <person name="Chen S."/>
            <person name="Zhou L."/>
            <person name="Zhou L."/>
            <person name="Ni X."/>
            <person name="Tian J."/>
            <person name="Zhou Y."/>
            <person name="Sheng Y."/>
            <person name="Liu T."/>
            <person name="Pan Y."/>
            <person name="Xia L."/>
            <person name="Li J."/>
            <person name="Zhao F."/>
            <person name="Cao W."/>
        </authorList>
    </citation>
    <scope>NUCLEOTIDE SEQUENCE</scope>
    <source>
        <strain evidence="6">Rmic-2018</strain>
        <tissue evidence="6">Larvae</tissue>
    </source>
</reference>
<reference evidence="6" key="1">
    <citation type="journal article" date="2020" name="Cell">
        <title>Large-Scale Comparative Analyses of Tick Genomes Elucidate Their Genetic Diversity and Vector Capacities.</title>
        <authorList>
            <consortium name="Tick Genome and Microbiome Consortium (TIGMIC)"/>
            <person name="Jia N."/>
            <person name="Wang J."/>
            <person name="Shi W."/>
            <person name="Du L."/>
            <person name="Sun Y."/>
            <person name="Zhan W."/>
            <person name="Jiang J.F."/>
            <person name="Wang Q."/>
            <person name="Zhang B."/>
            <person name="Ji P."/>
            <person name="Bell-Sakyi L."/>
            <person name="Cui X.M."/>
            <person name="Yuan T.T."/>
            <person name="Jiang B.G."/>
            <person name="Yang W.F."/>
            <person name="Lam T.T."/>
            <person name="Chang Q.C."/>
            <person name="Ding S.J."/>
            <person name="Wang X.J."/>
            <person name="Zhu J.G."/>
            <person name="Ruan X.D."/>
            <person name="Zhao L."/>
            <person name="Wei J.T."/>
            <person name="Ye R.Z."/>
            <person name="Que T.C."/>
            <person name="Du C.H."/>
            <person name="Zhou Y.H."/>
            <person name="Cheng J.X."/>
            <person name="Dai P.F."/>
            <person name="Guo W.B."/>
            <person name="Han X.H."/>
            <person name="Huang E.J."/>
            <person name="Li L.F."/>
            <person name="Wei W."/>
            <person name="Gao Y.C."/>
            <person name="Liu J.Z."/>
            <person name="Shao H.Z."/>
            <person name="Wang X."/>
            <person name="Wang C.C."/>
            <person name="Yang T.C."/>
            <person name="Huo Q.B."/>
            <person name="Li W."/>
            <person name="Chen H.Y."/>
            <person name="Chen S.E."/>
            <person name="Zhou L.G."/>
            <person name="Ni X.B."/>
            <person name="Tian J.H."/>
            <person name="Sheng Y."/>
            <person name="Liu T."/>
            <person name="Pan Y.S."/>
            <person name="Xia L.Y."/>
            <person name="Li J."/>
            <person name="Zhao F."/>
            <person name="Cao W.C."/>
        </authorList>
    </citation>
    <scope>NUCLEOTIDE SEQUENCE</scope>
    <source>
        <strain evidence="6">Rmic-2018</strain>
    </source>
</reference>
<name>A0A9J6F8T3_RHIMP</name>
<sequence length="754" mass="83167">MLGPLGNATASRRHTLRQNEPYGERGSVPQMPVPRSHGYGVTIGNVQVPTTPRPPSCFYKSERYEHGDSVETTEPCLDCTCQKGVLVCYLRVCTTVGTPAPGCFTTKEAGQCCPSVFCSVTSTTASPFVSNEASADVRYVAETTSSNGLSAPVRKPLYDDEHGNSFEDALQGSGRDSIMFVSSTPIPFELHHSFDFQNLGTTSGACLDEASLYAEGSAMLSCNFCNYCYCIRGSKRCVQPKCHLAVEDCEPQFTSQYDCCPASYACSCWKKGKLYRVGELIHGTKDCMTCFCSPRGPLCQRIECPPVTLNCEPVIPQGHCCPTEYICNNTQVHENIGYYVDRDDRSVRHPQDLLEDNHRDTRPLQRESNDTLNYNSVPQVASTLSTKQETSLRASHVGTDKTTPAPHAELPSHTTSVVPVTRLAPTPIRRKEQPDVNGTTLPPLSLLYREPGTNDSTTKHFQQNYTANGFAQKLPLLDSMHRTPAATPQDGLQLSHLIGRALFPEKEEKKEAGDENLQTAPLSPVHIKTYIYNATSLGEPAIEARYPVKENGALQPMYKTMSAYQKATSEFIIGETGSLKPVHGKQISLREESSGELISQVHTKVSTTGEVHYKPAILLYMDSPSTNKSLVSATTKNTTVESSKPQTVPSYKDGTYHEERKRPHISIHPLELTPVYYNVRKYTTTRRPPTTPATAGSDAKLGTMTTTGTTRFVHRTSSAADSHTIFKETAPQRRLQNHWQARKQQRNQTTTSGN</sequence>
<evidence type="ECO:0000313" key="6">
    <source>
        <dbReference type="EMBL" id="KAH8042253.1"/>
    </source>
</evidence>
<feature type="compositionally biased region" description="Low complexity" evidence="4">
    <location>
        <begin position="685"/>
        <end position="695"/>
    </location>
</feature>
<evidence type="ECO:0000313" key="7">
    <source>
        <dbReference type="Proteomes" id="UP000821866"/>
    </source>
</evidence>
<protein>
    <recommendedName>
        <fullName evidence="5">VWFC domain-containing protein</fullName>
    </recommendedName>
</protein>
<comment type="subcellular location">
    <subcellularLocation>
        <location evidence="1">Secreted</location>
    </subcellularLocation>
</comment>
<dbReference type="Gene3D" id="2.10.70.10">
    <property type="entry name" value="Complement Module, domain 1"/>
    <property type="match status" value="1"/>
</dbReference>
<dbReference type="InterPro" id="IPR001007">
    <property type="entry name" value="VWF_dom"/>
</dbReference>
<organism evidence="6 7">
    <name type="scientific">Rhipicephalus microplus</name>
    <name type="common">Cattle tick</name>
    <name type="synonym">Boophilus microplus</name>
    <dbReference type="NCBI Taxonomy" id="6941"/>
    <lineage>
        <taxon>Eukaryota</taxon>
        <taxon>Metazoa</taxon>
        <taxon>Ecdysozoa</taxon>
        <taxon>Arthropoda</taxon>
        <taxon>Chelicerata</taxon>
        <taxon>Arachnida</taxon>
        <taxon>Acari</taxon>
        <taxon>Parasitiformes</taxon>
        <taxon>Ixodida</taxon>
        <taxon>Ixodoidea</taxon>
        <taxon>Ixodidae</taxon>
        <taxon>Rhipicephalinae</taxon>
        <taxon>Rhipicephalus</taxon>
        <taxon>Boophilus</taxon>
    </lineage>
</organism>
<proteinExistence type="predicted"/>
<keyword evidence="2" id="KW-0964">Secreted</keyword>
<keyword evidence="7" id="KW-1185">Reference proteome</keyword>
<feature type="region of interest" description="Disordered" evidence="4">
    <location>
        <begin position="634"/>
        <end position="658"/>
    </location>
</feature>
<dbReference type="VEuPathDB" id="VectorBase:LOC119161432"/>
<evidence type="ECO:0000256" key="3">
    <source>
        <dbReference type="ARBA" id="ARBA00022729"/>
    </source>
</evidence>
<dbReference type="Proteomes" id="UP000821866">
    <property type="component" value="Chromosome 1"/>
</dbReference>
<evidence type="ECO:0000259" key="5">
    <source>
        <dbReference type="PROSITE" id="PS50184"/>
    </source>
</evidence>
<dbReference type="Gene3D" id="6.20.200.20">
    <property type="match status" value="1"/>
</dbReference>
<comment type="caution">
    <text evidence="6">The sequence shown here is derived from an EMBL/GenBank/DDBJ whole genome shotgun (WGS) entry which is preliminary data.</text>
</comment>
<feature type="compositionally biased region" description="Basic and acidic residues" evidence="4">
    <location>
        <begin position="349"/>
        <end position="369"/>
    </location>
</feature>
<feature type="compositionally biased region" description="Polar residues" evidence="4">
    <location>
        <begin position="370"/>
        <end position="393"/>
    </location>
</feature>